<dbReference type="SMART" id="SM00421">
    <property type="entry name" value="HTH_LUXR"/>
    <property type="match status" value="1"/>
</dbReference>
<keyword evidence="3" id="KW-1185">Reference proteome</keyword>
<feature type="domain" description="HTH luxR-type" evidence="1">
    <location>
        <begin position="267"/>
        <end position="324"/>
    </location>
</feature>
<dbReference type="Gene3D" id="3.30.870.10">
    <property type="entry name" value="Endonuclease Chain A"/>
    <property type="match status" value="1"/>
</dbReference>
<gene>
    <name evidence="2" type="ORF">GCM10017667_00840</name>
</gene>
<dbReference type="InterPro" id="IPR036390">
    <property type="entry name" value="WH_DNA-bd_sf"/>
</dbReference>
<name>A0A919EGS6_STRFL</name>
<dbReference type="Pfam" id="PF01978">
    <property type="entry name" value="TrmB"/>
    <property type="match status" value="1"/>
</dbReference>
<dbReference type="GO" id="GO:0006355">
    <property type="term" value="P:regulation of DNA-templated transcription"/>
    <property type="evidence" value="ECO:0007669"/>
    <property type="project" value="InterPro"/>
</dbReference>
<protein>
    <recommendedName>
        <fullName evidence="1">HTH luxR-type domain-containing protein</fullName>
    </recommendedName>
</protein>
<dbReference type="Gene3D" id="1.10.10.10">
    <property type="entry name" value="Winged helix-like DNA-binding domain superfamily/Winged helix DNA-binding domain"/>
    <property type="match status" value="2"/>
</dbReference>
<reference evidence="2" key="2">
    <citation type="submission" date="2020-09" db="EMBL/GenBank/DDBJ databases">
        <authorList>
            <person name="Sun Q."/>
            <person name="Ohkuma M."/>
        </authorList>
    </citation>
    <scope>NUCLEOTIDE SEQUENCE</scope>
    <source>
        <strain evidence="2">JCM 4122</strain>
    </source>
</reference>
<reference evidence="2" key="1">
    <citation type="journal article" date="2014" name="Int. J. Syst. Evol. Microbiol.">
        <title>Complete genome sequence of Corynebacterium casei LMG S-19264T (=DSM 44701T), isolated from a smear-ripened cheese.</title>
        <authorList>
            <consortium name="US DOE Joint Genome Institute (JGI-PGF)"/>
            <person name="Walter F."/>
            <person name="Albersmeier A."/>
            <person name="Kalinowski J."/>
            <person name="Ruckert C."/>
        </authorList>
    </citation>
    <scope>NUCLEOTIDE SEQUENCE</scope>
    <source>
        <strain evidence="2">JCM 4122</strain>
    </source>
</reference>
<dbReference type="PANTHER" id="PTHR34293:SF1">
    <property type="entry name" value="HTH-TYPE TRANSCRIPTIONAL REGULATOR TRMBL2"/>
    <property type="match status" value="1"/>
</dbReference>
<dbReference type="Proteomes" id="UP000632849">
    <property type="component" value="Unassembled WGS sequence"/>
</dbReference>
<sequence length="332" mass="36117">MLRSIGLEQDEERVYRVLVRLGSATSLEVARHLNVDAREADRLLGRLENGGMVSRAAGQVGVYVVAPPQLAFGPALAAGRHALEQAESTVAELAEEYRRGAAGQERAGLLEVLTGADAIRHRFEQLQHGAQRELHAFVTAEPAVVRGDEHEAEEHAARRGVRYRVVIEQAALDGPSTTAELSAALGRTQRVRVVERVPCKLIVADRSTALMPLLGPVSPQDGAQPTSVVVRAPGIVGALLSLFETVWNSARPLLLSASGEVEAEPQTEEPDDTDLLLLSLMLTGLTDRAVAARLGLGLRTVQRRLQRLMEVAKVSTRMQLGWHAYERGWVRR</sequence>
<dbReference type="EMBL" id="BNBE01000001">
    <property type="protein sequence ID" value="GHF77386.1"/>
    <property type="molecule type" value="Genomic_DNA"/>
</dbReference>
<organism evidence="2 3">
    <name type="scientific">Streptomyces filamentosus</name>
    <name type="common">Streptomyces roseosporus</name>
    <dbReference type="NCBI Taxonomy" id="67294"/>
    <lineage>
        <taxon>Bacteria</taxon>
        <taxon>Bacillati</taxon>
        <taxon>Actinomycetota</taxon>
        <taxon>Actinomycetes</taxon>
        <taxon>Kitasatosporales</taxon>
        <taxon>Streptomycetaceae</taxon>
        <taxon>Streptomyces</taxon>
    </lineage>
</organism>
<dbReference type="PANTHER" id="PTHR34293">
    <property type="entry name" value="HTH-TYPE TRANSCRIPTIONAL REGULATOR TRMBL2"/>
    <property type="match status" value="1"/>
</dbReference>
<dbReference type="AlphaFoldDB" id="A0A919EGS6"/>
<dbReference type="InterPro" id="IPR036388">
    <property type="entry name" value="WH-like_DNA-bd_sf"/>
</dbReference>
<dbReference type="InterPro" id="IPR002831">
    <property type="entry name" value="Tscrpt_reg_TrmB_N"/>
</dbReference>
<dbReference type="InterPro" id="IPR016032">
    <property type="entry name" value="Sig_transdc_resp-reg_C-effctor"/>
</dbReference>
<dbReference type="RefSeq" id="WP_190040444.1">
    <property type="nucleotide sequence ID" value="NZ_BNBE01000001.1"/>
</dbReference>
<dbReference type="InterPro" id="IPR051797">
    <property type="entry name" value="TrmB-like"/>
</dbReference>
<evidence type="ECO:0000259" key="1">
    <source>
        <dbReference type="SMART" id="SM00421"/>
    </source>
</evidence>
<accession>A0A919EGS6</accession>
<dbReference type="GO" id="GO:0003677">
    <property type="term" value="F:DNA binding"/>
    <property type="evidence" value="ECO:0007669"/>
    <property type="project" value="InterPro"/>
</dbReference>
<evidence type="ECO:0000313" key="2">
    <source>
        <dbReference type="EMBL" id="GHF77386.1"/>
    </source>
</evidence>
<proteinExistence type="predicted"/>
<dbReference type="InterPro" id="IPR000792">
    <property type="entry name" value="Tscrpt_reg_LuxR_C"/>
</dbReference>
<evidence type="ECO:0000313" key="3">
    <source>
        <dbReference type="Proteomes" id="UP000632849"/>
    </source>
</evidence>
<dbReference type="SUPFAM" id="SSF46894">
    <property type="entry name" value="C-terminal effector domain of the bipartite response regulators"/>
    <property type="match status" value="1"/>
</dbReference>
<comment type="caution">
    <text evidence="2">The sequence shown here is derived from an EMBL/GenBank/DDBJ whole genome shotgun (WGS) entry which is preliminary data.</text>
</comment>
<dbReference type="SUPFAM" id="SSF46785">
    <property type="entry name" value="Winged helix' DNA-binding domain"/>
    <property type="match status" value="1"/>
</dbReference>